<protein>
    <submittedName>
        <fullName evidence="1">Uncharacterized protein</fullName>
    </submittedName>
</protein>
<accession>A0ABW4WJK6</accession>
<proteinExistence type="predicted"/>
<evidence type="ECO:0000313" key="1">
    <source>
        <dbReference type="EMBL" id="MFD2056750.1"/>
    </source>
</evidence>
<dbReference type="RefSeq" id="WP_379024156.1">
    <property type="nucleotide sequence ID" value="NZ_JBHUGY010000046.1"/>
</dbReference>
<gene>
    <name evidence="1" type="ORF">ACFSQT_27825</name>
</gene>
<sequence>MPTPWEAGKKSAFLLNCRKSEQFFFVHGIVNDRIFLLIADLAITVMRQPSPGRGCGRMAVRRGGGRKDF</sequence>
<name>A0ABW4WJK6_9HYPH</name>
<reference evidence="2" key="1">
    <citation type="journal article" date="2019" name="Int. J. Syst. Evol. Microbiol.">
        <title>The Global Catalogue of Microorganisms (GCM) 10K type strain sequencing project: providing services to taxonomists for standard genome sequencing and annotation.</title>
        <authorList>
            <consortium name="The Broad Institute Genomics Platform"/>
            <consortium name="The Broad Institute Genome Sequencing Center for Infectious Disease"/>
            <person name="Wu L."/>
            <person name="Ma J."/>
        </authorList>
    </citation>
    <scope>NUCLEOTIDE SEQUENCE [LARGE SCALE GENOMIC DNA]</scope>
    <source>
        <strain evidence="2">CGMCC 1.16226</strain>
    </source>
</reference>
<dbReference type="Proteomes" id="UP001597349">
    <property type="component" value="Unassembled WGS sequence"/>
</dbReference>
<organism evidence="1 2">
    <name type="scientific">Mesorhizobium calcicola</name>
    <dbReference type="NCBI Taxonomy" id="1300310"/>
    <lineage>
        <taxon>Bacteria</taxon>
        <taxon>Pseudomonadati</taxon>
        <taxon>Pseudomonadota</taxon>
        <taxon>Alphaproteobacteria</taxon>
        <taxon>Hyphomicrobiales</taxon>
        <taxon>Phyllobacteriaceae</taxon>
        <taxon>Mesorhizobium</taxon>
    </lineage>
</organism>
<keyword evidence="2" id="KW-1185">Reference proteome</keyword>
<dbReference type="EMBL" id="JBHUGY010000046">
    <property type="protein sequence ID" value="MFD2056750.1"/>
    <property type="molecule type" value="Genomic_DNA"/>
</dbReference>
<comment type="caution">
    <text evidence="1">The sequence shown here is derived from an EMBL/GenBank/DDBJ whole genome shotgun (WGS) entry which is preliminary data.</text>
</comment>
<evidence type="ECO:0000313" key="2">
    <source>
        <dbReference type="Proteomes" id="UP001597349"/>
    </source>
</evidence>